<dbReference type="Proteomes" id="UP000254507">
    <property type="component" value="Unassembled WGS sequence"/>
</dbReference>
<protein>
    <submittedName>
        <fullName evidence="3">Uncharacterized protein</fullName>
    </submittedName>
</protein>
<dbReference type="RefSeq" id="WP_094947091.1">
    <property type="nucleotide sequence ID" value="NZ_NLFK01000010.1"/>
</dbReference>
<dbReference type="AlphaFoldDB" id="A0A263HA36"/>
<name>A0A263HA36_9PAST</name>
<gene>
    <name evidence="2" type="ORF">CFY87_09620</name>
    <name evidence="3" type="ORF">NCTC10851_00182</name>
</gene>
<reference evidence="3 5" key="2">
    <citation type="submission" date="2018-06" db="EMBL/GenBank/DDBJ databases">
        <authorList>
            <consortium name="Pathogen Informatics"/>
            <person name="Doyle S."/>
        </authorList>
    </citation>
    <scope>NUCLEOTIDE SEQUENCE [LARGE SCALE GENOMIC DNA]</scope>
    <source>
        <strain evidence="3 5">NCTC10851</strain>
    </source>
</reference>
<feature type="transmembrane region" description="Helical" evidence="1">
    <location>
        <begin position="48"/>
        <end position="70"/>
    </location>
</feature>
<sequence>MKKQKMPIGFTRFNWALAIFCLPVLLWPLALLISPNLNKNPHLSEFQITWMSVFLWSYPLWLGIVARICYRIHEKNTMAVKSILAISAVFFYAILAYVATVGFN</sequence>
<keyword evidence="4" id="KW-1185">Reference proteome</keyword>
<dbReference type="EMBL" id="NLFK01000010">
    <property type="protein sequence ID" value="OZN24314.1"/>
    <property type="molecule type" value="Genomic_DNA"/>
</dbReference>
<dbReference type="EMBL" id="UFSB01000001">
    <property type="protein sequence ID" value="SUU34160.1"/>
    <property type="molecule type" value="Genomic_DNA"/>
</dbReference>
<evidence type="ECO:0000313" key="5">
    <source>
        <dbReference type="Proteomes" id="UP000254507"/>
    </source>
</evidence>
<dbReference type="Proteomes" id="UP000215738">
    <property type="component" value="Unassembled WGS sequence"/>
</dbReference>
<dbReference type="InterPro" id="IPR035333">
    <property type="entry name" value="DUF5389"/>
</dbReference>
<evidence type="ECO:0000313" key="2">
    <source>
        <dbReference type="EMBL" id="OZN24314.1"/>
    </source>
</evidence>
<evidence type="ECO:0000256" key="1">
    <source>
        <dbReference type="SAM" id="Phobius"/>
    </source>
</evidence>
<keyword evidence="1" id="KW-0812">Transmembrane</keyword>
<dbReference type="Pfam" id="PF17364">
    <property type="entry name" value="DUF5389"/>
    <property type="match status" value="1"/>
</dbReference>
<accession>A0A263HA36</accession>
<proteinExistence type="predicted"/>
<feature type="transmembrane region" description="Helical" evidence="1">
    <location>
        <begin position="82"/>
        <end position="103"/>
    </location>
</feature>
<keyword evidence="1" id="KW-1133">Transmembrane helix</keyword>
<dbReference type="InParanoid" id="A0A263HA36"/>
<keyword evidence="1" id="KW-0472">Membrane</keyword>
<evidence type="ECO:0000313" key="4">
    <source>
        <dbReference type="Proteomes" id="UP000215738"/>
    </source>
</evidence>
<dbReference type="OrthoDB" id="5690765at2"/>
<reference evidence="2 4" key="1">
    <citation type="submission" date="2017-07" db="EMBL/GenBank/DDBJ databases">
        <title>Virulence factors identified in Actinobacillus seminis.</title>
        <authorList>
            <person name="Negrete-Abascal E."/>
            <person name="Vaca-Pacheco S."/>
            <person name="Montes-Garcia F."/>
            <person name="Leyto-Gil A.M."/>
            <person name="Fragoso-Garcia E."/>
            <person name="Carvente-Garcia R."/>
            <person name="Perez-Agueros S."/>
            <person name="Castelan-Sanchez H.G."/>
            <person name="Garcia-Molina A."/>
            <person name="Villamar T.E."/>
            <person name="Vazquez-Cruz C."/>
        </authorList>
    </citation>
    <scope>NUCLEOTIDE SEQUENCE [LARGE SCALE GENOMIC DNA]</scope>
    <source>
        <strain evidence="2 4">ATCC 15768</strain>
    </source>
</reference>
<evidence type="ECO:0000313" key="3">
    <source>
        <dbReference type="EMBL" id="SUU34160.1"/>
    </source>
</evidence>
<organism evidence="3 5">
    <name type="scientific">Actinobacillus seminis</name>
    <dbReference type="NCBI Taxonomy" id="722"/>
    <lineage>
        <taxon>Bacteria</taxon>
        <taxon>Pseudomonadati</taxon>
        <taxon>Pseudomonadota</taxon>
        <taxon>Gammaproteobacteria</taxon>
        <taxon>Pasteurellales</taxon>
        <taxon>Pasteurellaceae</taxon>
        <taxon>Actinobacillus</taxon>
    </lineage>
</organism>